<accession>A0ABD2XBF0</accession>
<dbReference type="PANTHER" id="PTHR13200">
    <property type="entry name" value="EEF1A LYSINE METHYLTRANSFERASE 1"/>
    <property type="match status" value="1"/>
</dbReference>
<organism evidence="6 7">
    <name type="scientific">Trichogramma kaykai</name>
    <dbReference type="NCBI Taxonomy" id="54128"/>
    <lineage>
        <taxon>Eukaryota</taxon>
        <taxon>Metazoa</taxon>
        <taxon>Ecdysozoa</taxon>
        <taxon>Arthropoda</taxon>
        <taxon>Hexapoda</taxon>
        <taxon>Insecta</taxon>
        <taxon>Pterygota</taxon>
        <taxon>Neoptera</taxon>
        <taxon>Endopterygota</taxon>
        <taxon>Hymenoptera</taxon>
        <taxon>Apocrita</taxon>
        <taxon>Proctotrupomorpha</taxon>
        <taxon>Chalcidoidea</taxon>
        <taxon>Trichogrammatidae</taxon>
        <taxon>Trichogramma</taxon>
    </lineage>
</organism>
<dbReference type="EMBL" id="JBJJXI010000034">
    <property type="protein sequence ID" value="KAL3402410.1"/>
    <property type="molecule type" value="Genomic_DNA"/>
</dbReference>
<dbReference type="PANTHER" id="PTHR13200:SF0">
    <property type="entry name" value="EEF1A LYSINE METHYLTRANSFERASE 1"/>
    <property type="match status" value="1"/>
</dbReference>
<sequence length="219" mass="25132">MENYDDDVPTLSAETLLALQQFYDERNEQIEKFNLDVKNATTEIKFEENWQLSQFWYDETTIRELSQACINACPPGGSIALISCPSLYQATEKIRGDRTVKLYEFDTRFAVFGEDFVKYDYNSPKEISQKHIGAFDVVVCDPPFLSQECLSKTSTTVKLLTKGKIVLCTGAVMNEEAEKCLKVKKCTFEPHHEHNLGNEFWCYANFDFDSCFEGSQQKS</sequence>
<dbReference type="GO" id="GO:0032259">
    <property type="term" value="P:methylation"/>
    <property type="evidence" value="ECO:0007669"/>
    <property type="project" value="UniProtKB-KW"/>
</dbReference>
<evidence type="ECO:0000256" key="1">
    <source>
        <dbReference type="ARBA" id="ARBA00004496"/>
    </source>
</evidence>
<keyword evidence="3 5" id="KW-0489">Methyltransferase</keyword>
<dbReference type="InterPro" id="IPR019369">
    <property type="entry name" value="Efm5/EEF1AKMT1"/>
</dbReference>
<dbReference type="GO" id="GO:0005737">
    <property type="term" value="C:cytoplasm"/>
    <property type="evidence" value="ECO:0007669"/>
    <property type="project" value="UniProtKB-SubCell"/>
</dbReference>
<evidence type="ECO:0000313" key="6">
    <source>
        <dbReference type="EMBL" id="KAL3402410.1"/>
    </source>
</evidence>
<evidence type="ECO:0000256" key="5">
    <source>
        <dbReference type="HAMAP-Rule" id="MF_03187"/>
    </source>
</evidence>
<dbReference type="PROSITE" id="PS00092">
    <property type="entry name" value="N6_MTASE"/>
    <property type="match status" value="1"/>
</dbReference>
<dbReference type="InterPro" id="IPR041370">
    <property type="entry name" value="Mlase_EEF1AKMT1/ZCCHC4"/>
</dbReference>
<comment type="subcellular location">
    <subcellularLocation>
        <location evidence="1 5">Cytoplasm</location>
    </subcellularLocation>
</comment>
<dbReference type="InterPro" id="IPR002052">
    <property type="entry name" value="DNA_methylase_N6_adenine_CS"/>
</dbReference>
<keyword evidence="2 5" id="KW-0963">Cytoplasm</keyword>
<keyword evidence="7" id="KW-1185">Reference proteome</keyword>
<dbReference type="HAMAP" id="MF_03187">
    <property type="entry name" value="Methyltr_EFM5"/>
    <property type="match status" value="1"/>
</dbReference>
<comment type="caution">
    <text evidence="6">The sequence shown here is derived from an EMBL/GenBank/DDBJ whole genome shotgun (WGS) entry which is preliminary data.</text>
</comment>
<evidence type="ECO:0000256" key="3">
    <source>
        <dbReference type="ARBA" id="ARBA00022603"/>
    </source>
</evidence>
<evidence type="ECO:0000256" key="2">
    <source>
        <dbReference type="ARBA" id="ARBA00022490"/>
    </source>
</evidence>
<comment type="similarity">
    <text evidence="5">Belongs to the class I-like SAM-binding methyltransferase superfamily. EFM5 family.</text>
</comment>
<dbReference type="AlphaFoldDB" id="A0ABD2XBF0"/>
<gene>
    <name evidence="6" type="ORF">TKK_004372</name>
</gene>
<evidence type="ECO:0000256" key="4">
    <source>
        <dbReference type="ARBA" id="ARBA00022679"/>
    </source>
</evidence>
<keyword evidence="4 5" id="KW-0808">Transferase</keyword>
<reference evidence="6 7" key="1">
    <citation type="journal article" date="2024" name="bioRxiv">
        <title>A reference genome for Trichogramma kaykai: A tiny desert-dwelling parasitoid wasp with competing sex-ratio distorters.</title>
        <authorList>
            <person name="Culotta J."/>
            <person name="Lindsey A.R."/>
        </authorList>
    </citation>
    <scope>NUCLEOTIDE SEQUENCE [LARGE SCALE GENOMIC DNA]</scope>
    <source>
        <strain evidence="6 7">KSX58</strain>
    </source>
</reference>
<dbReference type="GO" id="GO:0016279">
    <property type="term" value="F:protein-lysine N-methyltransferase activity"/>
    <property type="evidence" value="ECO:0007669"/>
    <property type="project" value="UniProtKB-UniRule"/>
</dbReference>
<comment type="function">
    <text evidence="5">S-adenosyl-L-methionine-dependent protein-lysine N-methyltransferase that methylates elongation factor 1-alpha.</text>
</comment>
<dbReference type="Pfam" id="PF10237">
    <property type="entry name" value="N6-adenineMlase"/>
    <property type="match status" value="1"/>
</dbReference>
<dbReference type="EC" id="2.1.1.-" evidence="5"/>
<protein>
    <recommendedName>
        <fullName evidence="5">Protein-lysine N-methyltransferase TKK_004372</fullName>
        <ecNumber evidence="5">2.1.1.-</ecNumber>
    </recommendedName>
</protein>
<proteinExistence type="inferred from homology"/>
<name>A0ABD2XBF0_9HYME</name>
<evidence type="ECO:0000313" key="7">
    <source>
        <dbReference type="Proteomes" id="UP001627154"/>
    </source>
</evidence>
<dbReference type="Proteomes" id="UP001627154">
    <property type="component" value="Unassembled WGS sequence"/>
</dbReference>